<dbReference type="AlphaFoldDB" id="A0A0L0TFF7"/>
<sequence>MAAETAEEAAAAEEEAEDELASLPGDKRDNGGDEDENDPHHDDEQPSDEDHDLDDEPAAEPEPIPRHPWGSEFLLLEYRRGAKPAPVTRETVKNGLPVLICARHGLMGLRRDLAEAEGRPASLIDEEAGKASADALAPQFIGFKDSGTLFTIQYPTSKTLFTIENVSNQGFSLRTDAGQYLCVSERHLSTTLSPTTNACTFRFIFVRTRAIRLAMPPRPSHRLSRPRRPGSGPQVLANHHPGGSMHIKPASVQVLGSDDEDDDDTTAASDDELEGIGSLVLTSRPAAAGVWRYTQLPHSPLSFSLQSNVLRTYFAAAADVATHHTVATTATVATPHGTFGASVHPGDNVPNVHVDPAPDAAASHETTTSASASTSAPHPFDGLSGPSVSDIANSHPHDLWSSQPMPGSSAAHHADVDAAGIVPPAHADVDAAHYYSVADLHAAGSEMHYMDAHQYHHDPSMYDAMHHDQYNPASSVHF</sequence>
<name>A0A0L0TFF7_ALLM3</name>
<reference evidence="3" key="2">
    <citation type="submission" date="2009-11" db="EMBL/GenBank/DDBJ databases">
        <title>The Genome Sequence of Allomyces macrogynus strain ATCC 38327.</title>
        <authorList>
            <consortium name="The Broad Institute Genome Sequencing Platform"/>
            <person name="Russ C."/>
            <person name="Cuomo C."/>
            <person name="Shea T."/>
            <person name="Young S.K."/>
            <person name="Zeng Q."/>
            <person name="Koehrsen M."/>
            <person name="Haas B."/>
            <person name="Borodovsky M."/>
            <person name="Guigo R."/>
            <person name="Alvarado L."/>
            <person name="Berlin A."/>
            <person name="Borenstein D."/>
            <person name="Chen Z."/>
            <person name="Engels R."/>
            <person name="Freedman E."/>
            <person name="Gellesch M."/>
            <person name="Goldberg J."/>
            <person name="Griggs A."/>
            <person name="Gujja S."/>
            <person name="Heiman D."/>
            <person name="Hepburn T."/>
            <person name="Howarth C."/>
            <person name="Jen D."/>
            <person name="Larson L."/>
            <person name="Lewis B."/>
            <person name="Mehta T."/>
            <person name="Park D."/>
            <person name="Pearson M."/>
            <person name="Roberts A."/>
            <person name="Saif S."/>
            <person name="Shenoy N."/>
            <person name="Sisk P."/>
            <person name="Stolte C."/>
            <person name="Sykes S."/>
            <person name="Walk T."/>
            <person name="White J."/>
            <person name="Yandava C."/>
            <person name="Burger G."/>
            <person name="Gray M.W."/>
            <person name="Holland P.W.H."/>
            <person name="King N."/>
            <person name="Lang F.B.F."/>
            <person name="Roger A.J."/>
            <person name="Ruiz-Trillo I."/>
            <person name="Lander E."/>
            <person name="Nusbaum C."/>
        </authorList>
    </citation>
    <scope>NUCLEOTIDE SEQUENCE [LARGE SCALE GENOMIC DNA]</scope>
    <source>
        <strain evidence="3">ATCC 38327</strain>
    </source>
</reference>
<evidence type="ECO:0000256" key="1">
    <source>
        <dbReference type="SAM" id="MobiDB-lite"/>
    </source>
</evidence>
<feature type="compositionally biased region" description="Low complexity" evidence="1">
    <location>
        <begin position="360"/>
        <end position="376"/>
    </location>
</feature>
<accession>A0A0L0TFF7</accession>
<evidence type="ECO:0000313" key="3">
    <source>
        <dbReference type="Proteomes" id="UP000054350"/>
    </source>
</evidence>
<keyword evidence="3" id="KW-1185">Reference proteome</keyword>
<feature type="region of interest" description="Disordered" evidence="1">
    <location>
        <begin position="216"/>
        <end position="247"/>
    </location>
</feature>
<feature type="region of interest" description="Disordered" evidence="1">
    <location>
        <begin position="353"/>
        <end position="413"/>
    </location>
</feature>
<feature type="compositionally biased region" description="Acidic residues" evidence="1">
    <location>
        <begin position="1"/>
        <end position="20"/>
    </location>
</feature>
<dbReference type="OrthoDB" id="5600416at2759"/>
<dbReference type="EMBL" id="GG745408">
    <property type="protein sequence ID" value="KNE73416.1"/>
    <property type="molecule type" value="Genomic_DNA"/>
</dbReference>
<organism evidence="2 3">
    <name type="scientific">Allomyces macrogynus (strain ATCC 38327)</name>
    <name type="common">Allomyces javanicus var. macrogynus</name>
    <dbReference type="NCBI Taxonomy" id="578462"/>
    <lineage>
        <taxon>Eukaryota</taxon>
        <taxon>Fungi</taxon>
        <taxon>Fungi incertae sedis</taxon>
        <taxon>Blastocladiomycota</taxon>
        <taxon>Blastocladiomycetes</taxon>
        <taxon>Blastocladiales</taxon>
        <taxon>Blastocladiaceae</taxon>
        <taxon>Allomyces</taxon>
    </lineage>
</organism>
<proteinExistence type="predicted"/>
<gene>
    <name evidence="2" type="ORF">AMAG_17531</name>
</gene>
<dbReference type="VEuPathDB" id="FungiDB:AMAG_17531"/>
<reference evidence="2 3" key="1">
    <citation type="submission" date="2009-11" db="EMBL/GenBank/DDBJ databases">
        <title>Annotation of Allomyces macrogynus ATCC 38327.</title>
        <authorList>
            <consortium name="The Broad Institute Genome Sequencing Platform"/>
            <person name="Russ C."/>
            <person name="Cuomo C."/>
            <person name="Burger G."/>
            <person name="Gray M.W."/>
            <person name="Holland P.W.H."/>
            <person name="King N."/>
            <person name="Lang F.B.F."/>
            <person name="Roger A.J."/>
            <person name="Ruiz-Trillo I."/>
            <person name="Young S.K."/>
            <person name="Zeng Q."/>
            <person name="Gargeya S."/>
            <person name="Fitzgerald M."/>
            <person name="Haas B."/>
            <person name="Abouelleil A."/>
            <person name="Alvarado L."/>
            <person name="Arachchi H.M."/>
            <person name="Berlin A."/>
            <person name="Chapman S.B."/>
            <person name="Gearin G."/>
            <person name="Goldberg J."/>
            <person name="Griggs A."/>
            <person name="Gujja S."/>
            <person name="Hansen M."/>
            <person name="Heiman D."/>
            <person name="Howarth C."/>
            <person name="Larimer J."/>
            <person name="Lui A."/>
            <person name="MacDonald P.J.P."/>
            <person name="McCowen C."/>
            <person name="Montmayeur A."/>
            <person name="Murphy C."/>
            <person name="Neiman D."/>
            <person name="Pearson M."/>
            <person name="Priest M."/>
            <person name="Roberts A."/>
            <person name="Saif S."/>
            <person name="Shea T."/>
            <person name="Sisk P."/>
            <person name="Stolte C."/>
            <person name="Sykes S."/>
            <person name="Wortman J."/>
            <person name="Nusbaum C."/>
            <person name="Birren B."/>
        </authorList>
    </citation>
    <scope>NUCLEOTIDE SEQUENCE [LARGE SCALE GENOMIC DNA]</scope>
    <source>
        <strain evidence="2 3">ATCC 38327</strain>
    </source>
</reference>
<feature type="compositionally biased region" description="Basic residues" evidence="1">
    <location>
        <begin position="219"/>
        <end position="228"/>
    </location>
</feature>
<feature type="region of interest" description="Disordered" evidence="1">
    <location>
        <begin position="1"/>
        <end position="68"/>
    </location>
</feature>
<evidence type="ECO:0000313" key="2">
    <source>
        <dbReference type="EMBL" id="KNE73416.1"/>
    </source>
</evidence>
<feature type="compositionally biased region" description="Acidic residues" evidence="1">
    <location>
        <begin position="45"/>
        <end position="59"/>
    </location>
</feature>
<dbReference type="Proteomes" id="UP000054350">
    <property type="component" value="Unassembled WGS sequence"/>
</dbReference>
<protein>
    <submittedName>
        <fullName evidence="2">Uncharacterized protein</fullName>
    </submittedName>
</protein>